<dbReference type="InterPro" id="IPR036390">
    <property type="entry name" value="WH_DNA-bd_sf"/>
</dbReference>
<accession>A0A1G2CC88</accession>
<gene>
    <name evidence="2" type="ORF">A2945_04035</name>
</gene>
<comment type="caution">
    <text evidence="2">The sequence shown here is derived from an EMBL/GenBank/DDBJ whole genome shotgun (WGS) entry which is preliminary data.</text>
</comment>
<dbReference type="InterPro" id="IPR048846">
    <property type="entry name" value="PaaX-like_central"/>
</dbReference>
<dbReference type="EMBL" id="MHLA01000025">
    <property type="protein sequence ID" value="OGY98985.1"/>
    <property type="molecule type" value="Genomic_DNA"/>
</dbReference>
<dbReference type="Proteomes" id="UP000178880">
    <property type="component" value="Unassembled WGS sequence"/>
</dbReference>
<organism evidence="2 3">
    <name type="scientific">Candidatus Liptonbacteria bacterium RIFCSPLOWO2_01_FULL_52_25</name>
    <dbReference type="NCBI Taxonomy" id="1798650"/>
    <lineage>
        <taxon>Bacteria</taxon>
        <taxon>Candidatus Liptoniibacteriota</taxon>
    </lineage>
</organism>
<reference evidence="2 3" key="1">
    <citation type="journal article" date="2016" name="Nat. Commun.">
        <title>Thousands of microbial genomes shed light on interconnected biogeochemical processes in an aquifer system.</title>
        <authorList>
            <person name="Anantharaman K."/>
            <person name="Brown C.T."/>
            <person name="Hug L.A."/>
            <person name="Sharon I."/>
            <person name="Castelle C.J."/>
            <person name="Probst A.J."/>
            <person name="Thomas B.C."/>
            <person name="Singh A."/>
            <person name="Wilkins M.J."/>
            <person name="Karaoz U."/>
            <person name="Brodie E.L."/>
            <person name="Williams K.H."/>
            <person name="Hubbard S.S."/>
            <person name="Banfield J.F."/>
        </authorList>
    </citation>
    <scope>NUCLEOTIDE SEQUENCE [LARGE SCALE GENOMIC DNA]</scope>
</reference>
<dbReference type="Gene3D" id="3.30.70.2650">
    <property type="match status" value="1"/>
</dbReference>
<feature type="domain" description="Transcriptional repressor PaaX-like central Cas2-like" evidence="1">
    <location>
        <begin position="103"/>
        <end position="167"/>
    </location>
</feature>
<evidence type="ECO:0000313" key="3">
    <source>
        <dbReference type="Proteomes" id="UP000178880"/>
    </source>
</evidence>
<evidence type="ECO:0000259" key="1">
    <source>
        <dbReference type="Pfam" id="PF20803"/>
    </source>
</evidence>
<dbReference type="Pfam" id="PF20803">
    <property type="entry name" value="PaaX_M"/>
    <property type="match status" value="1"/>
</dbReference>
<dbReference type="AlphaFoldDB" id="A0A1G2CC88"/>
<sequence>MGLTYDILEALFSYPDQYRQVWRRAHGHSDARRHERTAASAWSDGSMRVTLSRLKKRGLVEKKGKMWRITKLGREYLHRASGAFHWPIHSKATRATRAPKNMVIVFDVPEKEKRKRNWLRAELRLVGFTILQESVWFGPAPVPESFAKNVKELQLLPYLKFFEAKEKDIV</sequence>
<proteinExistence type="predicted"/>
<name>A0A1G2CC88_9BACT</name>
<dbReference type="SUPFAM" id="SSF46785">
    <property type="entry name" value="Winged helix' DNA-binding domain"/>
    <property type="match status" value="1"/>
</dbReference>
<protein>
    <recommendedName>
        <fullName evidence="1">Transcriptional repressor PaaX-like central Cas2-like domain-containing protein</fullName>
    </recommendedName>
</protein>
<evidence type="ECO:0000313" key="2">
    <source>
        <dbReference type="EMBL" id="OGY98985.1"/>
    </source>
</evidence>
<dbReference type="STRING" id="1798650.A2945_04035"/>